<dbReference type="AlphaFoldDB" id="A0A2Y9AS50"/>
<name>A0A2Y9AS50_9MICO</name>
<dbReference type="OrthoDB" id="4868950at2"/>
<sequence length="92" mass="9477">MLSLTDNAKAAITGITSQSGLPKSGGVRISLAPDADQVEMSLSPQPETGDDVIEEDGARVFVEEAASPLLAEHLLDAETGPEGVGFALRRAS</sequence>
<keyword evidence="2" id="KW-1185">Reference proteome</keyword>
<evidence type="ECO:0000313" key="2">
    <source>
        <dbReference type="Proteomes" id="UP000250222"/>
    </source>
</evidence>
<dbReference type="InterPro" id="IPR035903">
    <property type="entry name" value="HesB-like_dom_sf"/>
</dbReference>
<evidence type="ECO:0000313" key="1">
    <source>
        <dbReference type="EMBL" id="SSA45109.1"/>
    </source>
</evidence>
<dbReference type="RefSeq" id="WP_110853180.1">
    <property type="nucleotide sequence ID" value="NZ_QKLZ01000011.1"/>
</dbReference>
<gene>
    <name evidence="1" type="ORF">SAMN05216184_11199</name>
</gene>
<dbReference type="EMBL" id="UETB01000011">
    <property type="protein sequence ID" value="SSA45109.1"/>
    <property type="molecule type" value="Genomic_DNA"/>
</dbReference>
<reference evidence="1 2" key="1">
    <citation type="submission" date="2016-10" db="EMBL/GenBank/DDBJ databases">
        <authorList>
            <person name="Cai Z."/>
        </authorList>
    </citation>
    <scope>NUCLEOTIDE SEQUENCE [LARGE SCALE GENOMIC DNA]</scope>
    <source>
        <strain evidence="1 2">CGMCC 1.10826</strain>
    </source>
</reference>
<protein>
    <submittedName>
        <fullName evidence="1">Fe-S cluster assembly iron-binding protein IscA</fullName>
    </submittedName>
</protein>
<dbReference type="Proteomes" id="UP000250222">
    <property type="component" value="Unassembled WGS sequence"/>
</dbReference>
<dbReference type="SUPFAM" id="SSF89360">
    <property type="entry name" value="HesB-like domain"/>
    <property type="match status" value="1"/>
</dbReference>
<proteinExistence type="predicted"/>
<accession>A0A2Y9AS50</accession>
<dbReference type="Gene3D" id="2.60.300.12">
    <property type="entry name" value="HesB-like domain"/>
    <property type="match status" value="1"/>
</dbReference>
<organism evidence="1 2">
    <name type="scientific">Georgenia satyanarayanai</name>
    <dbReference type="NCBI Taxonomy" id="860221"/>
    <lineage>
        <taxon>Bacteria</taxon>
        <taxon>Bacillati</taxon>
        <taxon>Actinomycetota</taxon>
        <taxon>Actinomycetes</taxon>
        <taxon>Micrococcales</taxon>
        <taxon>Bogoriellaceae</taxon>
        <taxon>Georgenia</taxon>
    </lineage>
</organism>